<evidence type="ECO:0000313" key="5">
    <source>
        <dbReference type="EMBL" id="RDK85498.1"/>
    </source>
</evidence>
<dbReference type="InterPro" id="IPR026444">
    <property type="entry name" value="Secre_tail"/>
</dbReference>
<feature type="compositionally biased region" description="Polar residues" evidence="2">
    <location>
        <begin position="355"/>
        <end position="367"/>
    </location>
</feature>
<feature type="compositionally biased region" description="Acidic residues" evidence="2">
    <location>
        <begin position="313"/>
        <end position="323"/>
    </location>
</feature>
<feature type="region of interest" description="Disordered" evidence="2">
    <location>
        <begin position="312"/>
        <end position="377"/>
    </location>
</feature>
<protein>
    <submittedName>
        <fullName evidence="5">Putative secreted protein (Por secretion system target)</fullName>
    </submittedName>
</protein>
<dbReference type="NCBIfam" id="TIGR04183">
    <property type="entry name" value="Por_Secre_tail"/>
    <property type="match status" value="1"/>
</dbReference>
<dbReference type="Proteomes" id="UP000255317">
    <property type="component" value="Unassembled WGS sequence"/>
</dbReference>
<feature type="domain" description="Secretion system C-terminal sorting" evidence="4">
    <location>
        <begin position="401"/>
        <end position="471"/>
    </location>
</feature>
<keyword evidence="6" id="KW-1185">Reference proteome</keyword>
<proteinExistence type="predicted"/>
<evidence type="ECO:0000259" key="4">
    <source>
        <dbReference type="Pfam" id="PF18962"/>
    </source>
</evidence>
<accession>A0A370QAU6</accession>
<dbReference type="SUPFAM" id="SSF103647">
    <property type="entry name" value="TSP type-3 repeat"/>
    <property type="match status" value="1"/>
</dbReference>
<keyword evidence="1 3" id="KW-0732">Signal</keyword>
<evidence type="ECO:0000256" key="3">
    <source>
        <dbReference type="SAM" id="SignalP"/>
    </source>
</evidence>
<dbReference type="InterPro" id="IPR028974">
    <property type="entry name" value="TSP_type-3_rpt"/>
</dbReference>
<gene>
    <name evidence="5" type="ORF">C8D94_103325</name>
</gene>
<organism evidence="5 6">
    <name type="scientific">Marinirhabdus gelatinilytica</name>
    <dbReference type="NCBI Taxonomy" id="1703343"/>
    <lineage>
        <taxon>Bacteria</taxon>
        <taxon>Pseudomonadati</taxon>
        <taxon>Bacteroidota</taxon>
        <taxon>Flavobacteriia</taxon>
        <taxon>Flavobacteriales</taxon>
        <taxon>Flavobacteriaceae</taxon>
    </lineage>
</organism>
<dbReference type="AlphaFoldDB" id="A0A370QAU6"/>
<sequence length="473" mass="51108">MRTLLLSLLLLTTSAIALGQATANQASDLMLCDYNNSGDEIEAFDLTVNIPEILGAQNPAAYSVTFYETQAEATIGSNAIVAQTAYLNTINPQTVYARVENVGNGDFDTTNFSLVVNNLPTAITPTPLEVCDDDYDGFAAFDLHSKSAEIVNGDPSPSVSYHETMADAENGTNMLSSPYANIVPYSQIIYARVENVNSSCFQIVQLELVVLPLPNPNDPFNLYVFDGDGDGFAVFDLTENDEILSDNIPSPNIFYFQTFADASNLTNYIVNTENYENSSNPEIIYTAVQNGNTGCFAIRNFLIATDGPGLTDTDNDGLPDVIEDVNNNGDLTDDDTDGDDLPNFQDTDDDGDGTLTAQEDYNNNGSPTDDDTNNNGIPDYLDEEVVLGTNSFLAQAVTLSPNPTQNKLSIIWNTTTTVEHISVHGLDGKLINTTPVLFGETNTVMDLSAVGSGIYFVKIVTQQGVLTKKVIKK</sequence>
<evidence type="ECO:0000256" key="1">
    <source>
        <dbReference type="ARBA" id="ARBA00022729"/>
    </source>
</evidence>
<evidence type="ECO:0000313" key="6">
    <source>
        <dbReference type="Proteomes" id="UP000255317"/>
    </source>
</evidence>
<comment type="caution">
    <text evidence="5">The sequence shown here is derived from an EMBL/GenBank/DDBJ whole genome shotgun (WGS) entry which is preliminary data.</text>
</comment>
<feature type="signal peptide" evidence="3">
    <location>
        <begin position="1"/>
        <end position="17"/>
    </location>
</feature>
<feature type="compositionally biased region" description="Acidic residues" evidence="2">
    <location>
        <begin position="331"/>
        <end position="352"/>
    </location>
</feature>
<dbReference type="GO" id="GO:0005509">
    <property type="term" value="F:calcium ion binding"/>
    <property type="evidence" value="ECO:0007669"/>
    <property type="project" value="InterPro"/>
</dbReference>
<name>A0A370QAU6_9FLAO</name>
<dbReference type="EMBL" id="QRAO01000003">
    <property type="protein sequence ID" value="RDK85498.1"/>
    <property type="molecule type" value="Genomic_DNA"/>
</dbReference>
<evidence type="ECO:0000256" key="2">
    <source>
        <dbReference type="SAM" id="MobiDB-lite"/>
    </source>
</evidence>
<dbReference type="OrthoDB" id="1110367at2"/>
<feature type="chain" id="PRO_5016579725" evidence="3">
    <location>
        <begin position="18"/>
        <end position="473"/>
    </location>
</feature>
<dbReference type="Pfam" id="PF18962">
    <property type="entry name" value="Por_Secre_tail"/>
    <property type="match status" value="1"/>
</dbReference>
<reference evidence="5 6" key="1">
    <citation type="submission" date="2018-07" db="EMBL/GenBank/DDBJ databases">
        <title>Genomic Encyclopedia of Type Strains, Phase IV (KMG-IV): sequencing the most valuable type-strain genomes for metagenomic binning, comparative biology and taxonomic classification.</title>
        <authorList>
            <person name="Goeker M."/>
        </authorList>
    </citation>
    <scope>NUCLEOTIDE SEQUENCE [LARGE SCALE GENOMIC DNA]</scope>
    <source>
        <strain evidence="5 6">DSM 101478</strain>
    </source>
</reference>
<dbReference type="RefSeq" id="WP_115123910.1">
    <property type="nucleotide sequence ID" value="NZ_QRAO01000003.1"/>
</dbReference>